<reference evidence="3" key="1">
    <citation type="submission" date="2022-08" db="EMBL/GenBank/DDBJ databases">
        <authorList>
            <person name="Marques A."/>
        </authorList>
    </citation>
    <scope>NUCLEOTIDE SEQUENCE</scope>
    <source>
        <strain evidence="3">RhyPub2mFocal</strain>
        <tissue evidence="3">Leaves</tissue>
    </source>
</reference>
<evidence type="ECO:0008006" key="5">
    <source>
        <dbReference type="Google" id="ProtNLM"/>
    </source>
</evidence>
<dbReference type="Pfam" id="PF00201">
    <property type="entry name" value="UDPGT"/>
    <property type="match status" value="1"/>
</dbReference>
<dbReference type="PANTHER" id="PTHR11926:SF1412">
    <property type="entry name" value="UDP-GLYCOSYLTRANSFERASE 83A1-LIKE"/>
    <property type="match status" value="1"/>
</dbReference>
<gene>
    <name evidence="3" type="ORF">LUZ62_077849</name>
</gene>
<comment type="similarity">
    <text evidence="1">Belongs to the UDP-glycosyltransferase family.</text>
</comment>
<dbReference type="EMBL" id="JAMFTS010000004">
    <property type="protein sequence ID" value="KAJ4767474.1"/>
    <property type="molecule type" value="Genomic_DNA"/>
</dbReference>
<protein>
    <recommendedName>
        <fullName evidence="5">Glycosyltransferase</fullName>
    </recommendedName>
</protein>
<dbReference type="AlphaFoldDB" id="A0AAV8DHS2"/>
<dbReference type="CDD" id="cd03784">
    <property type="entry name" value="GT1_Gtf-like"/>
    <property type="match status" value="1"/>
</dbReference>
<dbReference type="GO" id="GO:0080043">
    <property type="term" value="F:quercetin 3-O-glucosyltransferase activity"/>
    <property type="evidence" value="ECO:0007669"/>
    <property type="project" value="TreeGrafter"/>
</dbReference>
<dbReference type="Proteomes" id="UP001140206">
    <property type="component" value="Chromosome 4"/>
</dbReference>
<proteinExistence type="inferred from homology"/>
<dbReference type="InterPro" id="IPR002213">
    <property type="entry name" value="UDP_glucos_trans"/>
</dbReference>
<keyword evidence="2" id="KW-0808">Transferase</keyword>
<dbReference type="SUPFAM" id="SSF53756">
    <property type="entry name" value="UDP-Glycosyltransferase/glycogen phosphorylase"/>
    <property type="match status" value="1"/>
</dbReference>
<keyword evidence="4" id="KW-1185">Reference proteome</keyword>
<evidence type="ECO:0000256" key="1">
    <source>
        <dbReference type="ARBA" id="ARBA00009995"/>
    </source>
</evidence>
<sequence length="456" mass="51451">MSTPHALVLPWPKVGHIVPIMHLSHVLAENGFKITFVNTEDSHNRIASAGSLAERFHMVSIPDGLGPEESPFDSRLFDAMEYNMPSQLENLIQKINGEGKEKITWLIADAGMGWAVEIAERLGLRSVVFCPASATFLATCLSIPKLRKTGVIDENGSVKNRERFKLAPTVTYIDETYFIWNFMQNSETEQRMFRYFENNVQSILKAQFIVCNSFQDFELPIFTSFPNIIPIGPLPLGNATNATGHFWSHDPTCIDWLDQQPVNSVVYAAFGSVAILDQNQLEEFAFAFESSQMRFLWVIRPNQTMGEHHNFFKQFQESINERGEGKIVNWCNQEKVLAHPSIACFVSHCGWNSAMDGVKNGVPFLCLPFFVDQFAVRDYLCNEVKVGLSLLRNENGVVTREEIKSKLVELLQSEEIKVRAGRMKELAQRSISPGGSSFQNSYNLVEALKKLDNVIG</sequence>
<dbReference type="FunFam" id="3.40.50.2000:FF:000108">
    <property type="entry name" value="UDP-glycosyltransferase 83A1"/>
    <property type="match status" value="1"/>
</dbReference>
<name>A0AAV8DHS2_9POAL</name>
<dbReference type="PANTHER" id="PTHR11926">
    <property type="entry name" value="GLUCOSYL/GLUCURONOSYL TRANSFERASES"/>
    <property type="match status" value="1"/>
</dbReference>
<comment type="caution">
    <text evidence="3">The sequence shown here is derived from an EMBL/GenBank/DDBJ whole genome shotgun (WGS) entry which is preliminary data.</text>
</comment>
<evidence type="ECO:0000256" key="2">
    <source>
        <dbReference type="ARBA" id="ARBA00022679"/>
    </source>
</evidence>
<dbReference type="FunFam" id="3.40.50.2000:FF:000056">
    <property type="entry name" value="Glycosyltransferase"/>
    <property type="match status" value="1"/>
</dbReference>
<evidence type="ECO:0000313" key="4">
    <source>
        <dbReference type="Proteomes" id="UP001140206"/>
    </source>
</evidence>
<dbReference type="Gene3D" id="3.40.50.2000">
    <property type="entry name" value="Glycogen Phosphorylase B"/>
    <property type="match status" value="2"/>
</dbReference>
<accession>A0AAV8DHS2</accession>
<dbReference type="GO" id="GO:0080044">
    <property type="term" value="F:quercetin 7-O-glucosyltransferase activity"/>
    <property type="evidence" value="ECO:0007669"/>
    <property type="project" value="TreeGrafter"/>
</dbReference>
<organism evidence="3 4">
    <name type="scientific">Rhynchospora pubera</name>
    <dbReference type="NCBI Taxonomy" id="906938"/>
    <lineage>
        <taxon>Eukaryota</taxon>
        <taxon>Viridiplantae</taxon>
        <taxon>Streptophyta</taxon>
        <taxon>Embryophyta</taxon>
        <taxon>Tracheophyta</taxon>
        <taxon>Spermatophyta</taxon>
        <taxon>Magnoliopsida</taxon>
        <taxon>Liliopsida</taxon>
        <taxon>Poales</taxon>
        <taxon>Cyperaceae</taxon>
        <taxon>Cyperoideae</taxon>
        <taxon>Rhynchosporeae</taxon>
        <taxon>Rhynchospora</taxon>
    </lineage>
</organism>
<evidence type="ECO:0000313" key="3">
    <source>
        <dbReference type="EMBL" id="KAJ4767474.1"/>
    </source>
</evidence>